<dbReference type="EMBL" id="CP001140">
    <property type="protein sequence ID" value="ACL11322.1"/>
    <property type="molecule type" value="Genomic_DNA"/>
</dbReference>
<protein>
    <recommendedName>
        <fullName evidence="3">ATPase</fullName>
    </recommendedName>
</protein>
<sequence length="105" mass="11725">MYRGEILVIGDEYLSLIGVAGGASSIVYNGNCSEIIEKLRPTIGKYSVLITYKQVLSECRGLLELVDENRILMVELDKPVELAGIDIRQYYAEIAKKYLGIEIPI</sequence>
<dbReference type="GeneID" id="7171115"/>
<accession>B8D5E1</accession>
<dbReference type="HOGENOM" id="CLU_174523_0_0_2"/>
<evidence type="ECO:0000313" key="2">
    <source>
        <dbReference type="Proteomes" id="UP000006903"/>
    </source>
</evidence>
<evidence type="ECO:0008006" key="3">
    <source>
        <dbReference type="Google" id="ProtNLM"/>
    </source>
</evidence>
<reference evidence="1 2" key="1">
    <citation type="journal article" date="2009" name="J. Bacteriol.">
        <title>Complete genome sequence of the anaerobic, protein-degrading hyperthermophilic crenarchaeon Desulfurococcus kamchatkensis.</title>
        <authorList>
            <person name="Ravin N.V."/>
            <person name="Mardanov A.V."/>
            <person name="Beletsky A.V."/>
            <person name="Kublanov I.V."/>
            <person name="Kolganova T.V."/>
            <person name="Lebedinsky A.V."/>
            <person name="Chernyh N.A."/>
            <person name="Bonch-Osmolovskaya E.A."/>
            <person name="Skryabin K.G."/>
        </authorList>
    </citation>
    <scope>NUCLEOTIDE SEQUENCE [LARGE SCALE GENOMIC DNA]</scope>
    <source>
        <strain evidence="2">DSM 18924 / JCM 16383 / VKM B-2413 / 1221n</strain>
    </source>
</reference>
<proteinExistence type="predicted"/>
<dbReference type="AlphaFoldDB" id="B8D5E1"/>
<dbReference type="Proteomes" id="UP000006903">
    <property type="component" value="Chromosome"/>
</dbReference>
<dbReference type="RefSeq" id="WP_012608663.1">
    <property type="nucleotide sequence ID" value="NC_011766.1"/>
</dbReference>
<name>B8D5E1_DESA1</name>
<dbReference type="STRING" id="490899.DKAM_0996"/>
<evidence type="ECO:0000313" key="1">
    <source>
        <dbReference type="EMBL" id="ACL11322.1"/>
    </source>
</evidence>
<dbReference type="eggNOG" id="arCOG04102">
    <property type="taxonomic scope" value="Archaea"/>
</dbReference>
<dbReference type="KEGG" id="dka:DKAM_0996"/>
<organism evidence="1 2">
    <name type="scientific">Desulfurococcus amylolyticus (strain DSM 18924 / JCM 16383 / VKM B-2413 / 1221n)</name>
    <name type="common">Desulfurococcus kamchatkensis</name>
    <dbReference type="NCBI Taxonomy" id="490899"/>
    <lineage>
        <taxon>Archaea</taxon>
        <taxon>Thermoproteota</taxon>
        <taxon>Thermoprotei</taxon>
        <taxon>Desulfurococcales</taxon>
        <taxon>Desulfurococcaceae</taxon>
        <taxon>Desulfurococcus</taxon>
    </lineage>
</organism>
<gene>
    <name evidence="1" type="ordered locus">DKAM_0996</name>
</gene>